<reference evidence="3 4" key="1">
    <citation type="submission" date="2019-02" db="EMBL/GenBank/DDBJ databases">
        <title>The genomic architecture of introgression among sibling species of bacteria.</title>
        <authorList>
            <person name="Cavassim M.I.A."/>
            <person name="Moeskjaer S."/>
            <person name="Moslemi C."/>
            <person name="Fields B."/>
            <person name="Bachmann A."/>
            <person name="Vilhjalmsson B."/>
            <person name="Schierup M.H."/>
            <person name="Young J.P.W."/>
            <person name="Andersen S.U."/>
        </authorList>
    </citation>
    <scope>NUCLEOTIDE SEQUENCE [LARGE SCALE GENOMIC DNA]</scope>
    <source>
        <strain evidence="3 4">SM151B</strain>
        <plasmid evidence="3">pSM151B_Rh02</plasmid>
    </source>
</reference>
<dbReference type="PANTHER" id="PTHR43236:SF2">
    <property type="entry name" value="BLL0069 PROTEIN"/>
    <property type="match status" value="1"/>
</dbReference>
<organism evidence="3 4">
    <name type="scientific">Rhizobium leguminosarum</name>
    <dbReference type="NCBI Taxonomy" id="384"/>
    <lineage>
        <taxon>Bacteria</taxon>
        <taxon>Pseudomonadati</taxon>
        <taxon>Pseudomonadota</taxon>
        <taxon>Alphaproteobacteria</taxon>
        <taxon>Hyphomicrobiales</taxon>
        <taxon>Rhizobiaceae</taxon>
        <taxon>Rhizobium/Agrobacterium group</taxon>
        <taxon>Rhizobium</taxon>
    </lineage>
</organism>
<evidence type="ECO:0000256" key="1">
    <source>
        <dbReference type="SAM" id="MobiDB-lite"/>
    </source>
</evidence>
<proteinExistence type="predicted"/>
<dbReference type="PANTHER" id="PTHR43236">
    <property type="entry name" value="ANTITOXIN HIGA1"/>
    <property type="match status" value="1"/>
</dbReference>
<dbReference type="RefSeq" id="WP_130728334.1">
    <property type="nucleotide sequence ID" value="NZ_SINY01000009.1"/>
</dbReference>
<dbReference type="EMBL" id="SIPS01000003">
    <property type="protein sequence ID" value="TAW19273.1"/>
    <property type="molecule type" value="Genomic_DNA"/>
</dbReference>
<accession>A0ABD7PH51</accession>
<sequence>MKIPSTALHHILNARGLDIATLADRSNVSARKIRSAMDKGGDLEEEDIISIADELAVPIEALFTSENLPLFPAVDFRSATPKVTKFQKGTLEAISFVERLSSTFSDLKLDYRLDRSLAAVKTNYTEAQAIELAREWRKKWGISDDDQLDFQDANKLYVSLRGFIESLGIIVMHRSFETDEAAGLYAHISDGPHIVVINTTKSSKARKLFTLAHEFCHVLLREEGASNPSILTNRVERFCNKFAAYLLAPTRVIKAALKRFRYTVSADDDFIRLFAKKLGISQEALVLRLVEEGMLTPADYNRWRSKFNGVTPPGDTGDGGGGRGDPLQTKRTAYGSALLHLLGEARRTGQLDEIDIFRLCGLKPKYQNQLFGAI</sequence>
<dbReference type="Proteomes" id="UP000292036">
    <property type="component" value="Unassembled WGS sequence"/>
</dbReference>
<feature type="domain" description="IrrE N-terminal-like" evidence="2">
    <location>
        <begin position="165"/>
        <end position="289"/>
    </location>
</feature>
<comment type="caution">
    <text evidence="3">The sequence shown here is derived from an EMBL/GenBank/DDBJ whole genome shotgun (WGS) entry which is preliminary data.</text>
</comment>
<dbReference type="AlphaFoldDB" id="A0ABD7PH51"/>
<dbReference type="InterPro" id="IPR052345">
    <property type="entry name" value="Rad_response_metalloprotease"/>
</dbReference>
<keyword evidence="3" id="KW-0614">Plasmid</keyword>
<dbReference type="Gene3D" id="1.10.10.2910">
    <property type="match status" value="1"/>
</dbReference>
<feature type="region of interest" description="Disordered" evidence="1">
    <location>
        <begin position="306"/>
        <end position="327"/>
    </location>
</feature>
<geneLocation type="plasmid" evidence="3">
    <name>pSM151B_Rh02</name>
</geneLocation>
<dbReference type="InterPro" id="IPR010359">
    <property type="entry name" value="IrrE_HExxH"/>
</dbReference>
<dbReference type="Pfam" id="PF06114">
    <property type="entry name" value="Peptidase_M78"/>
    <property type="match status" value="1"/>
</dbReference>
<evidence type="ECO:0000313" key="4">
    <source>
        <dbReference type="Proteomes" id="UP000292036"/>
    </source>
</evidence>
<name>A0ABD7PH51_RHILE</name>
<gene>
    <name evidence="3" type="ORF">ELI19_29125</name>
</gene>
<evidence type="ECO:0000313" key="3">
    <source>
        <dbReference type="EMBL" id="TAW19273.1"/>
    </source>
</evidence>
<protein>
    <submittedName>
        <fullName evidence="3">ImmA/IrrE family metallo-endopeptidase</fullName>
    </submittedName>
</protein>
<evidence type="ECO:0000259" key="2">
    <source>
        <dbReference type="Pfam" id="PF06114"/>
    </source>
</evidence>